<feature type="compositionally biased region" description="Basic and acidic residues" evidence="14">
    <location>
        <begin position="2131"/>
        <end position="2160"/>
    </location>
</feature>
<feature type="compositionally biased region" description="Polar residues" evidence="14">
    <location>
        <begin position="14"/>
        <end position="26"/>
    </location>
</feature>
<feature type="transmembrane region" description="Helical" evidence="15">
    <location>
        <begin position="758"/>
        <end position="784"/>
    </location>
</feature>
<evidence type="ECO:0000259" key="16">
    <source>
        <dbReference type="PROSITE" id="PS50222"/>
    </source>
</evidence>
<feature type="transmembrane region" description="Helical" evidence="15">
    <location>
        <begin position="902"/>
        <end position="922"/>
    </location>
</feature>
<comment type="subcellular location">
    <subcellularLocation>
        <location evidence="1">Membrane</location>
        <topology evidence="1">Multi-pass membrane protein</topology>
    </subcellularLocation>
</comment>
<sequence length="2160" mass="250224">MSKRQLTEPYEPGSSGSLSREGSTNKSNKDKEEVNRPFVRPFFNIVPPESDEDSVSEGSAKNMEQIRRGPYADSDESEFEGSRYQEIHYSPQRLVVRSSDEEDNRRFSDSEDDRDDSDIDTRLDRSVDHEMLSVSSHAGSPSKKWEPKIANLFKPSLGKSDGKKRPKLSLRTTSFAGSSHDKRNSGDEAVSPSAKSVVSNLSTGIKSNILRRRSMSASESGRTRSASTEKPLRSAKVLSYIDADDMDDFEDMKREFQSAIDDKKFAWLPQLQNKDEEEDEGPVLSPTEIHSNNAGLSVGASPNLSASNRSVDNSGDQELFVGQSSFFQHSKHSSRRPSITATVIGGLGLIPSKDEEIEEETFNVELPNFEEYDKKKKKRKQPLILHGKSIGYFGPNNPLRIKVAHILLTKQYKALYTILLTFYTALVAYRTYDPSNYDFLYRFKNWSDYITFIISIIFTVNDISKIFAFGFWDDSELFAAHQLEYISLLERFGITKFYRLIKDKYGPQFVQFIIPFKIVSDEDEKKMQNHMMKTPVTMKNGNTKGAVKFNCPRAFCRSSWNRIDLVSSCCFWLGMFLSISDYDKKVGIRIFKPLAVMRIFRLVNTDTGITSILRGLKYGMPQLVNVGSMLVYFWVFFGILGVQIFKGSFRRQCVWINPEDSTDRYQFDMQFCGGFLEPGTKKHMKYIFNSGKEGPVSKGFLCPQNSKCISNANPYNGRISFDNIVNSMELVFIIMSANTFTDLMYYTMDSDEISACLFFIVSIFVLTIWMMNLLIAALVSSFQLAHEEFKKKKMAESSNESWPVRFALGYWRYFKVKASQTTLPNWAEKGLFIYEKVEPAFIIVIFFDLIMRSLIKASSPEHFVKTLLRIDRGVTIVLFIESFIRLVLHIPNMWKFLTRFDYVYDLFVAILTLIITILANAGLLGHTYYWLSFFQITRFYRIVISIGFTRRLWKKVLGNGLMIWNLSAFYFLFTFLAAIIMALYFEGVIPKDQMDDEQLGMFSLPNSFLSLFTIGSTENWTDILYALQKYSPNISSAFFSSVFLIIWFILSNSVILNIFIALISESLQVKEEEKRPLQIKHYLKHIYPEKIQRYRHASLLARLKRRILSSDDQEDSRDFKQFLMRGTAIMNIAQNMGDLSKEFNGEQDNDVMNLFVKATERFPLLRRLGIYTDNPFFKKSEVMFTEVSDINGRNFMLQLNEFEEEKLDYLRENPLFNYSYYLFSPRHRFRRFCQKLVPPSIGKRTDGVKFFEDDTDSYSRTKYFNHIWRDLFVMFYAIATILLIVFSCYVTPIFRMKRNMTIWNWATYLDWAFLAIFSIEFLIKTIADGFVYTPNSYARSPWNLIDFFVLISMWINLIAFLKNDGNLSRVFKGLTALRALRCLTISDTARQTFKVVLFDGMSKIFEAGLVSLTLLFPFTVWGLNLFRGRLGVCNDNSLGKNECFNEFSNEVFKWNVLMPRAYQQPELYLDSFTSAFNSLFQIISLEGWVDLLQNLMNSTGVGTPPSTMASSGNAVFIVAFNFLSMVFILNLFVSFIVNNQAKSTGSAYYTTEEKSWLESQKLLSQAKPEAKPAFSEISRLRIFFYSIAVEKNNFYYATFLQMVTYIHIIMLLSLSYKDHGNGLEYSQVYFMFSTTIFLLQEIFHVYGAGFWIYKMNHWNIIRLQILIVSFFLTMVSFHTKRSHIWYHNVDGFFHLVVFLFIIPQNDTLSELIETAMASLPPILSLTYTWAILFLVYAIALNQIFGLTRLGPNTTDNINFRTVVKALIVLFRCSFGEGWNYIMDDLKVKEPFCTQQANGNYTDCGSKTYAYILLISWNILSMYIFVNMFISLIIGNFSYVYRKGGTNSEINRSEIRKFIEAWARFDPDGTGRLDFSYLPKLMHSFDGPFSFKVWEGNLTIKSLVKNYMEVNPNDPYDVKVDLDGLNKELNTINLKKIIERRNQYRRFVQEVYYTQAYKGSMKFSTLLELVPLYTTYDPRECLGIDQYVRHLYTIGKVDKYLDNERNVDVLHMVVTRWKYHLRKKNGFITPPIDPFDDMIEARDSIGSLDDFPENEQLPTRIWSESVEPISTPRMDYGINNFMWSPRSTLNSGTFSRKVSTSENRNSGRNSSLNDALEHPAQEQLADTYPSHEQLKDTYPTHEQLKDTHPTQDHLEDPFRDN</sequence>
<feature type="compositionally biased region" description="Polar residues" evidence="14">
    <location>
        <begin position="288"/>
        <end position="311"/>
    </location>
</feature>
<evidence type="ECO:0000256" key="10">
    <source>
        <dbReference type="ARBA" id="ARBA00023065"/>
    </source>
</evidence>
<dbReference type="Proteomes" id="UP001623330">
    <property type="component" value="Unassembled WGS sequence"/>
</dbReference>
<evidence type="ECO:0000256" key="1">
    <source>
        <dbReference type="ARBA" id="ARBA00004141"/>
    </source>
</evidence>
<evidence type="ECO:0000256" key="3">
    <source>
        <dbReference type="ARBA" id="ARBA00022553"/>
    </source>
</evidence>
<keyword evidence="12" id="KW-0325">Glycoprotein</keyword>
<keyword evidence="4" id="KW-0109">Calcium transport</keyword>
<keyword evidence="7" id="KW-0106">Calcium</keyword>
<feature type="transmembrane region" description="Helical" evidence="15">
    <location>
        <begin position="1305"/>
        <end position="1323"/>
    </location>
</feature>
<comment type="caution">
    <text evidence="17">The sequence shown here is derived from an EMBL/GenBank/DDBJ whole genome shotgun (WGS) entry which is preliminary data.</text>
</comment>
<dbReference type="InterPro" id="IPR002048">
    <property type="entry name" value="EF_hand_dom"/>
</dbReference>
<dbReference type="InterPro" id="IPR050599">
    <property type="entry name" value="VDCC_alpha-1_subunit"/>
</dbReference>
<evidence type="ECO:0000256" key="14">
    <source>
        <dbReference type="SAM" id="MobiDB-lite"/>
    </source>
</evidence>
<protein>
    <submittedName>
        <fullName evidence="17">Calcium-channel protein CCH1</fullName>
    </submittedName>
</protein>
<keyword evidence="11 15" id="KW-0472">Membrane</keyword>
<reference evidence="17 18" key="1">
    <citation type="submission" date="2024-05" db="EMBL/GenBank/DDBJ databases">
        <title>Long read based assembly of the Candida bracarensis genome reveals expanded adhesin content.</title>
        <authorList>
            <person name="Marcet-Houben M."/>
            <person name="Ksiezopolska E."/>
            <person name="Gabaldon T."/>
        </authorList>
    </citation>
    <scope>NUCLEOTIDE SEQUENCE [LARGE SCALE GENOMIC DNA]</scope>
    <source>
        <strain evidence="17 18">CBM6</strain>
    </source>
</reference>
<keyword evidence="9 15" id="KW-1133">Transmembrane helix</keyword>
<feature type="transmembrane region" description="Helical" evidence="15">
    <location>
        <begin position="728"/>
        <end position="746"/>
    </location>
</feature>
<feature type="transmembrane region" description="Helical" evidence="15">
    <location>
        <begin position="1514"/>
        <end position="1537"/>
    </location>
</feature>
<feature type="transmembrane region" description="Helical" evidence="15">
    <location>
        <begin position="961"/>
        <end position="985"/>
    </location>
</feature>
<evidence type="ECO:0000256" key="7">
    <source>
        <dbReference type="ARBA" id="ARBA00022837"/>
    </source>
</evidence>
<feature type="transmembrane region" description="Helical" evidence="15">
    <location>
        <begin position="928"/>
        <end position="949"/>
    </location>
</feature>
<evidence type="ECO:0000256" key="11">
    <source>
        <dbReference type="ARBA" id="ARBA00023136"/>
    </source>
</evidence>
<dbReference type="PROSITE" id="PS50222">
    <property type="entry name" value="EF_HAND_2"/>
    <property type="match status" value="1"/>
</dbReference>
<keyword evidence="10" id="KW-0406">Ion transport</keyword>
<gene>
    <name evidence="17" type="ORF">RNJ44_04976</name>
</gene>
<evidence type="ECO:0000256" key="9">
    <source>
        <dbReference type="ARBA" id="ARBA00022989"/>
    </source>
</evidence>
<keyword evidence="3" id="KW-0597">Phosphoprotein</keyword>
<dbReference type="InterPro" id="IPR005821">
    <property type="entry name" value="Ion_trans_dom"/>
</dbReference>
<feature type="transmembrane region" description="Helical" evidence="15">
    <location>
        <begin position="1404"/>
        <end position="1426"/>
    </location>
</feature>
<evidence type="ECO:0000256" key="15">
    <source>
        <dbReference type="SAM" id="Phobius"/>
    </source>
</evidence>
<dbReference type="PANTHER" id="PTHR45628">
    <property type="entry name" value="VOLTAGE-DEPENDENT CALCIUM CHANNEL TYPE A SUBUNIT ALPHA-1"/>
    <property type="match status" value="1"/>
</dbReference>
<feature type="compositionally biased region" description="Polar residues" evidence="14">
    <location>
        <begin position="2091"/>
        <end position="2112"/>
    </location>
</feature>
<dbReference type="EMBL" id="JBEVYD010000005">
    <property type="protein sequence ID" value="KAL3233060.1"/>
    <property type="molecule type" value="Genomic_DNA"/>
</dbReference>
<feature type="compositionally biased region" description="Polar residues" evidence="14">
    <location>
        <begin position="215"/>
        <end position="228"/>
    </location>
</feature>
<evidence type="ECO:0000256" key="4">
    <source>
        <dbReference type="ARBA" id="ARBA00022568"/>
    </source>
</evidence>
<name>A0ABR4NWH7_9SACH</name>
<keyword evidence="18" id="KW-1185">Reference proteome</keyword>
<keyword evidence="8" id="KW-0851">Voltage-gated channel</keyword>
<feature type="compositionally biased region" description="Basic and acidic residues" evidence="14">
    <location>
        <begin position="119"/>
        <end position="131"/>
    </location>
</feature>
<feature type="transmembrane region" description="Helical" evidence="15">
    <location>
        <begin position="1722"/>
        <end position="1740"/>
    </location>
</feature>
<dbReference type="InterPro" id="IPR027359">
    <property type="entry name" value="Volt_channel_dom_sf"/>
</dbReference>
<feature type="region of interest" description="Disordered" evidence="14">
    <location>
        <begin position="1"/>
        <end position="230"/>
    </location>
</feature>
<evidence type="ECO:0000256" key="13">
    <source>
        <dbReference type="ARBA" id="ARBA00023303"/>
    </source>
</evidence>
<feature type="transmembrane region" description="Helical" evidence="15">
    <location>
        <begin position="1808"/>
        <end position="1833"/>
    </location>
</feature>
<keyword evidence="2" id="KW-0813">Transport</keyword>
<evidence type="ECO:0000256" key="12">
    <source>
        <dbReference type="ARBA" id="ARBA00023180"/>
    </source>
</evidence>
<feature type="transmembrane region" description="Helical" evidence="15">
    <location>
        <begin position="623"/>
        <end position="642"/>
    </location>
</feature>
<feature type="transmembrane region" description="Helical" evidence="15">
    <location>
        <begin position="1037"/>
        <end position="1063"/>
    </location>
</feature>
<feature type="transmembrane region" description="Helical" evidence="15">
    <location>
        <begin position="1684"/>
        <end position="1702"/>
    </location>
</feature>
<dbReference type="Gene3D" id="1.10.287.70">
    <property type="match status" value="4"/>
</dbReference>
<dbReference type="Gene3D" id="1.20.120.350">
    <property type="entry name" value="Voltage-gated potassium channels. Chain C"/>
    <property type="match status" value="2"/>
</dbReference>
<feature type="transmembrane region" description="Helical" evidence="15">
    <location>
        <begin position="1271"/>
        <end position="1293"/>
    </location>
</feature>
<evidence type="ECO:0000313" key="18">
    <source>
        <dbReference type="Proteomes" id="UP001623330"/>
    </source>
</evidence>
<accession>A0ABR4NWH7</accession>
<keyword evidence="5" id="KW-0107">Calcium channel</keyword>
<feature type="transmembrane region" description="Helical" evidence="15">
    <location>
        <begin position="1659"/>
        <end position="1677"/>
    </location>
</feature>
<evidence type="ECO:0000256" key="8">
    <source>
        <dbReference type="ARBA" id="ARBA00022882"/>
    </source>
</evidence>
<feature type="transmembrane region" description="Helical" evidence="15">
    <location>
        <begin position="1344"/>
        <end position="1361"/>
    </location>
</feature>
<evidence type="ECO:0000256" key="2">
    <source>
        <dbReference type="ARBA" id="ARBA00022448"/>
    </source>
</evidence>
<feature type="region of interest" description="Disordered" evidence="14">
    <location>
        <begin position="2091"/>
        <end position="2160"/>
    </location>
</feature>
<feature type="transmembrane region" description="Helical" evidence="15">
    <location>
        <begin position="1628"/>
        <end position="1653"/>
    </location>
</feature>
<feature type="region of interest" description="Disordered" evidence="14">
    <location>
        <begin position="270"/>
        <end position="311"/>
    </location>
</feature>
<evidence type="ECO:0000256" key="5">
    <source>
        <dbReference type="ARBA" id="ARBA00022673"/>
    </source>
</evidence>
<evidence type="ECO:0000256" key="6">
    <source>
        <dbReference type="ARBA" id="ARBA00022692"/>
    </source>
</evidence>
<feature type="transmembrane region" description="Helical" evidence="15">
    <location>
        <begin position="1594"/>
        <end position="1616"/>
    </location>
</feature>
<proteinExistence type="predicted"/>
<organism evidence="17 18">
    <name type="scientific">Nakaseomyces bracarensis</name>
    <dbReference type="NCBI Taxonomy" id="273131"/>
    <lineage>
        <taxon>Eukaryota</taxon>
        <taxon>Fungi</taxon>
        <taxon>Dikarya</taxon>
        <taxon>Ascomycota</taxon>
        <taxon>Saccharomycotina</taxon>
        <taxon>Saccharomycetes</taxon>
        <taxon>Saccharomycetales</taxon>
        <taxon>Saccharomycetaceae</taxon>
        <taxon>Nakaseomyces</taxon>
    </lineage>
</organism>
<dbReference type="Pfam" id="PF00520">
    <property type="entry name" value="Ion_trans"/>
    <property type="match status" value="4"/>
</dbReference>
<keyword evidence="13" id="KW-0407">Ion channel</keyword>
<keyword evidence="6 15" id="KW-0812">Transmembrane</keyword>
<dbReference type="Gene3D" id="1.10.238.10">
    <property type="entry name" value="EF-hand"/>
    <property type="match status" value="1"/>
</dbReference>
<feature type="domain" description="EF-hand" evidence="16">
    <location>
        <begin position="1852"/>
        <end position="1887"/>
    </location>
</feature>
<dbReference type="PANTHER" id="PTHR45628:SF7">
    <property type="entry name" value="VOLTAGE-DEPENDENT CALCIUM CHANNEL TYPE A SUBUNIT ALPHA-1"/>
    <property type="match status" value="1"/>
</dbReference>
<dbReference type="SUPFAM" id="SSF81324">
    <property type="entry name" value="Voltage-gated potassium channels"/>
    <property type="match status" value="4"/>
</dbReference>
<feature type="compositionally biased region" description="Polar residues" evidence="14">
    <location>
        <begin position="193"/>
        <end position="206"/>
    </location>
</feature>
<evidence type="ECO:0000313" key="17">
    <source>
        <dbReference type="EMBL" id="KAL3233060.1"/>
    </source>
</evidence>